<dbReference type="InterPro" id="IPR029058">
    <property type="entry name" value="AB_hydrolase_fold"/>
</dbReference>
<protein>
    <submittedName>
        <fullName evidence="3">Alpha/beta hydrolase fold-3</fullName>
    </submittedName>
</protein>
<dbReference type="PANTHER" id="PTHR48081">
    <property type="entry name" value="AB HYDROLASE SUPERFAMILY PROTEIN C4A8.06C"/>
    <property type="match status" value="1"/>
</dbReference>
<dbReference type="Pfam" id="PF07859">
    <property type="entry name" value="Abhydrolase_3"/>
    <property type="match status" value="1"/>
</dbReference>
<evidence type="ECO:0000313" key="3">
    <source>
        <dbReference type="EMBL" id="ABG07624.1"/>
    </source>
</evidence>
<keyword evidence="1 3" id="KW-0378">Hydrolase</keyword>
<dbReference type="AlphaFoldDB" id="A0A5Q5BHI1"/>
<name>A0A5Q5BHI1_MYCSS</name>
<gene>
    <name evidence="3" type="ordered locus">Mmcs_1513</name>
</gene>
<dbReference type="GO" id="GO:0016787">
    <property type="term" value="F:hydrolase activity"/>
    <property type="evidence" value="ECO:0007669"/>
    <property type="project" value="UniProtKB-KW"/>
</dbReference>
<dbReference type="InterPro" id="IPR013094">
    <property type="entry name" value="AB_hydrolase_3"/>
</dbReference>
<accession>A0A5Q5BHI1</accession>
<dbReference type="EMBL" id="CP000384">
    <property type="protein sequence ID" value="ABG07624.1"/>
    <property type="molecule type" value="Genomic_DNA"/>
</dbReference>
<dbReference type="SUPFAM" id="SSF53474">
    <property type="entry name" value="alpha/beta-Hydrolases"/>
    <property type="match status" value="1"/>
</dbReference>
<dbReference type="PANTHER" id="PTHR48081:SF8">
    <property type="entry name" value="ALPHA_BETA HYDROLASE FOLD-3 DOMAIN-CONTAINING PROTEIN-RELATED"/>
    <property type="match status" value="1"/>
</dbReference>
<dbReference type="Gene3D" id="3.40.50.1820">
    <property type="entry name" value="alpha/beta hydrolase"/>
    <property type="match status" value="1"/>
</dbReference>
<organism evidence="3">
    <name type="scientific">Mycobacterium sp. (strain MCS)</name>
    <dbReference type="NCBI Taxonomy" id="164756"/>
    <lineage>
        <taxon>Bacteria</taxon>
        <taxon>Bacillati</taxon>
        <taxon>Actinomycetota</taxon>
        <taxon>Actinomycetes</taxon>
        <taxon>Mycobacteriales</taxon>
        <taxon>Mycobacteriaceae</taxon>
        <taxon>Mycobacterium</taxon>
    </lineage>
</organism>
<dbReference type="KEGG" id="mmc:Mmcs_1513"/>
<proteinExistence type="predicted"/>
<dbReference type="ESTHER" id="9myco-q1tj70">
    <property type="family name" value="Hormone-sensitive_lipase_like"/>
</dbReference>
<evidence type="ECO:0000259" key="2">
    <source>
        <dbReference type="Pfam" id="PF07859"/>
    </source>
</evidence>
<sequence length="325" mass="33505">MIVGIVEGRKSQAKCSKVSANYAMIATMARTEALARVEKMYVEGFPDPATASVEDLRTAYDELLLQFELPAGVEPVSGEIGGVPVLTVTAEGATRDKVLVWCHGGGYVLGSARGFQDLGHTLSRASGVTVVLPDYRRAPENKFPAAVDDGAAVISDLVSTLGATNVAVGGDSAGGGLTLAALTALRDGGTPLPAAAVFISPLLDFTASGASVDLYDGRDVAVSRGSIANLREAYLQGHDPQDPLASPVFADLGALPPSLFLVGSGEVLLDDSCRAAMAITEQGGTATVSVYDDMVHVWPLFSSILPEGVDAANEAGAFIRKNLGL</sequence>
<dbReference type="InterPro" id="IPR050300">
    <property type="entry name" value="GDXG_lipolytic_enzyme"/>
</dbReference>
<reference evidence="3" key="1">
    <citation type="submission" date="2006-06" db="EMBL/GenBank/DDBJ databases">
        <title>Complete sequence of chromosome of Mycobacterium sp. MCS.</title>
        <authorList>
            <consortium name="US DOE Joint Genome Institute"/>
            <person name="Copeland A."/>
            <person name="Lucas S."/>
            <person name="Lapidus A."/>
            <person name="Barry K."/>
            <person name="Detter J.C."/>
            <person name="Glavina del Rio T."/>
            <person name="Hammon N."/>
            <person name="Israni S."/>
            <person name="Dalin E."/>
            <person name="Tice H."/>
            <person name="Pitluck S."/>
            <person name="Martinez M."/>
            <person name="Schmutz J."/>
            <person name="Larimer F."/>
            <person name="Land M."/>
            <person name="Hauser L."/>
            <person name="Kyrpides N."/>
            <person name="Kim E."/>
            <person name="Miller C.D."/>
            <person name="Hughes J.E."/>
            <person name="Anderson A.J."/>
            <person name="Sims R.C."/>
            <person name="Richardson P."/>
        </authorList>
    </citation>
    <scope>NUCLEOTIDE SEQUENCE [LARGE SCALE GENOMIC DNA]</scope>
    <source>
        <strain evidence="3">MCS</strain>
    </source>
</reference>
<evidence type="ECO:0000256" key="1">
    <source>
        <dbReference type="ARBA" id="ARBA00022801"/>
    </source>
</evidence>
<feature type="domain" description="Alpha/beta hydrolase fold-3" evidence="2">
    <location>
        <begin position="99"/>
        <end position="298"/>
    </location>
</feature>